<reference evidence="3 4" key="1">
    <citation type="submission" date="2017-08" db="EMBL/GenBank/DDBJ databases">
        <title>The complete genome sequence of Nocardiopsis gilva YIM 90087.</title>
        <authorList>
            <person name="Yin M."/>
            <person name="Tang S."/>
        </authorList>
    </citation>
    <scope>NUCLEOTIDE SEQUENCE [LARGE SCALE GENOMIC DNA]</scope>
    <source>
        <strain evidence="3 4">YIM 90087</strain>
    </source>
</reference>
<dbReference type="InterPro" id="IPR000073">
    <property type="entry name" value="AB_hydrolase_1"/>
</dbReference>
<protein>
    <submittedName>
        <fullName evidence="3">Alpha/beta hydrolase</fullName>
    </submittedName>
</protein>
<dbReference type="InterPro" id="IPR029058">
    <property type="entry name" value="AB_hydrolase_fold"/>
</dbReference>
<evidence type="ECO:0000256" key="1">
    <source>
        <dbReference type="ARBA" id="ARBA00022801"/>
    </source>
</evidence>
<name>A0A223S1B5_9ACTN</name>
<evidence type="ECO:0000313" key="3">
    <source>
        <dbReference type="EMBL" id="ASU81906.1"/>
    </source>
</evidence>
<dbReference type="OrthoDB" id="2987348at2"/>
<evidence type="ECO:0000313" key="4">
    <source>
        <dbReference type="Proteomes" id="UP000215005"/>
    </source>
</evidence>
<keyword evidence="1 3" id="KW-0378">Hydrolase</keyword>
<evidence type="ECO:0000259" key="2">
    <source>
        <dbReference type="Pfam" id="PF00561"/>
    </source>
</evidence>
<dbReference type="InterPro" id="IPR000639">
    <property type="entry name" value="Epox_hydrolase-like"/>
</dbReference>
<sequence>MTEESAVLIDGPWTHRTVSAAGTRFHAAEAGTGPLVLLLHGFPQFWWSWHEQLVALAEAGYRAVAVDLRGYGASDKPPRGYDLVTLASDAAGLIRALGEGEAVVVGHASGGLLGWTMATYFPKSVRRLAVLSMPHPLRLRGALASSGQAWAGRHLLGFQVPMLPERRLVAHDAARVAEMLHDWSRPGWPDPTTERRTRDAFQIPGVAHSSLEFHRWLFRSQVRPDGRRYMRRMQRLIGVPTLHVHGALDSYLLPATARGSGRYVNAPYRWRVIEGAGHFPHQEQPQRVNSALIGWLNDTEPDT</sequence>
<dbReference type="Proteomes" id="UP000215005">
    <property type="component" value="Chromosome"/>
</dbReference>
<dbReference type="AlphaFoldDB" id="A0A223S1B5"/>
<proteinExistence type="predicted"/>
<dbReference type="KEGG" id="ngv:CDO52_03110"/>
<dbReference type="PRINTS" id="PR00412">
    <property type="entry name" value="EPOXHYDRLASE"/>
</dbReference>
<dbReference type="RefSeq" id="WP_017621899.1">
    <property type="nucleotide sequence ID" value="NZ_ANBG01000452.1"/>
</dbReference>
<dbReference type="Gene3D" id="3.40.50.1820">
    <property type="entry name" value="alpha/beta hydrolase"/>
    <property type="match status" value="1"/>
</dbReference>
<dbReference type="Pfam" id="PF00561">
    <property type="entry name" value="Abhydrolase_1"/>
    <property type="match status" value="1"/>
</dbReference>
<accession>A0A223S1B5</accession>
<dbReference type="EMBL" id="CP022753">
    <property type="protein sequence ID" value="ASU81906.1"/>
    <property type="molecule type" value="Genomic_DNA"/>
</dbReference>
<dbReference type="SUPFAM" id="SSF53474">
    <property type="entry name" value="alpha/beta-Hydrolases"/>
    <property type="match status" value="1"/>
</dbReference>
<feature type="domain" description="AB hydrolase-1" evidence="2">
    <location>
        <begin position="34"/>
        <end position="283"/>
    </location>
</feature>
<keyword evidence="4" id="KW-1185">Reference proteome</keyword>
<gene>
    <name evidence="3" type="ORF">CDO52_03110</name>
</gene>
<dbReference type="GO" id="GO:0016787">
    <property type="term" value="F:hydrolase activity"/>
    <property type="evidence" value="ECO:0007669"/>
    <property type="project" value="UniProtKB-KW"/>
</dbReference>
<organism evidence="3 4">
    <name type="scientific">Nocardiopsis gilva YIM 90087</name>
    <dbReference type="NCBI Taxonomy" id="1235441"/>
    <lineage>
        <taxon>Bacteria</taxon>
        <taxon>Bacillati</taxon>
        <taxon>Actinomycetota</taxon>
        <taxon>Actinomycetes</taxon>
        <taxon>Streptosporangiales</taxon>
        <taxon>Nocardiopsidaceae</taxon>
        <taxon>Nocardiopsis</taxon>
    </lineage>
</organism>
<dbReference type="PANTHER" id="PTHR43329">
    <property type="entry name" value="EPOXIDE HYDROLASE"/>
    <property type="match status" value="1"/>
</dbReference>
<dbReference type="PRINTS" id="PR00111">
    <property type="entry name" value="ABHYDROLASE"/>
</dbReference>